<reference evidence="3" key="1">
    <citation type="submission" date="2015-01" db="EMBL/GenBank/DDBJ databases">
        <authorList>
            <person name="Aksoy S."/>
            <person name="Warren W."/>
            <person name="Wilson R.K."/>
        </authorList>
    </citation>
    <scope>NUCLEOTIDE SEQUENCE [LARGE SCALE GENOMIC DNA]</scope>
    <source>
        <strain evidence="3">IAEA</strain>
    </source>
</reference>
<feature type="transmembrane region" description="Helical" evidence="1">
    <location>
        <begin position="6"/>
        <end position="29"/>
    </location>
</feature>
<proteinExistence type="predicted"/>
<protein>
    <submittedName>
        <fullName evidence="2">Uncharacterized protein</fullName>
    </submittedName>
</protein>
<dbReference type="Proteomes" id="UP000092460">
    <property type="component" value="Unassembled WGS sequence"/>
</dbReference>
<keyword evidence="3" id="KW-1185">Reference proteome</keyword>
<organism evidence="2 3">
    <name type="scientific">Glossina palpalis gambiensis</name>
    <dbReference type="NCBI Taxonomy" id="67801"/>
    <lineage>
        <taxon>Eukaryota</taxon>
        <taxon>Metazoa</taxon>
        <taxon>Ecdysozoa</taxon>
        <taxon>Arthropoda</taxon>
        <taxon>Hexapoda</taxon>
        <taxon>Insecta</taxon>
        <taxon>Pterygota</taxon>
        <taxon>Neoptera</taxon>
        <taxon>Endopterygota</taxon>
        <taxon>Diptera</taxon>
        <taxon>Brachycera</taxon>
        <taxon>Muscomorpha</taxon>
        <taxon>Hippoboscoidea</taxon>
        <taxon>Glossinidae</taxon>
        <taxon>Glossina</taxon>
    </lineage>
</organism>
<dbReference type="EMBL" id="JXJN01002391">
    <property type="status" value="NOT_ANNOTATED_CDS"/>
    <property type="molecule type" value="Genomic_DNA"/>
</dbReference>
<dbReference type="AlphaFoldDB" id="A0A1B0ARF9"/>
<evidence type="ECO:0000313" key="2">
    <source>
        <dbReference type="EnsemblMetazoa" id="GPPI005811-PA"/>
    </source>
</evidence>
<keyword evidence="1" id="KW-0472">Membrane</keyword>
<keyword evidence="1" id="KW-1133">Transmembrane helix</keyword>
<dbReference type="EMBL" id="JXJN01002390">
    <property type="status" value="NOT_ANNOTATED_CDS"/>
    <property type="molecule type" value="Genomic_DNA"/>
</dbReference>
<accession>A0A1B0ARF9</accession>
<evidence type="ECO:0000313" key="3">
    <source>
        <dbReference type="Proteomes" id="UP000092460"/>
    </source>
</evidence>
<evidence type="ECO:0000256" key="1">
    <source>
        <dbReference type="SAM" id="Phobius"/>
    </source>
</evidence>
<sequence length="94" mass="10144">MSLSCVVDTCVCISVYLPLPLPLLLLLLLPLRSKVIRNLIFISTNCYDNKANQLSSTTALNAGIVAGDYFLTCSAPHDPNNNSSLCKLRASTTN</sequence>
<dbReference type="EnsemblMetazoa" id="GPPI005811-RA">
    <property type="protein sequence ID" value="GPPI005811-PA"/>
    <property type="gene ID" value="GPPI005811"/>
</dbReference>
<name>A0A1B0ARF9_9MUSC</name>
<reference evidence="2" key="2">
    <citation type="submission" date="2020-05" db="UniProtKB">
        <authorList>
            <consortium name="EnsemblMetazoa"/>
        </authorList>
    </citation>
    <scope>IDENTIFICATION</scope>
    <source>
        <strain evidence="2">IAEA</strain>
    </source>
</reference>
<keyword evidence="1" id="KW-0812">Transmembrane</keyword>
<dbReference type="VEuPathDB" id="VectorBase:GPPI005811"/>